<feature type="domain" description="C2H2-type" evidence="7">
    <location>
        <begin position="373"/>
        <end position="400"/>
    </location>
</feature>
<feature type="region of interest" description="Disordered" evidence="6">
    <location>
        <begin position="444"/>
        <end position="501"/>
    </location>
</feature>
<feature type="compositionally biased region" description="Basic and acidic residues" evidence="6">
    <location>
        <begin position="675"/>
        <end position="691"/>
    </location>
</feature>
<dbReference type="PANTHER" id="PTHR24403:SF109">
    <property type="entry name" value="ZINC FINGER PROTEIN 845-LIKE"/>
    <property type="match status" value="1"/>
</dbReference>
<dbReference type="PROSITE" id="PS50157">
    <property type="entry name" value="ZINC_FINGER_C2H2_2"/>
    <property type="match status" value="3"/>
</dbReference>
<organism evidence="8 9">
    <name type="scientific">Eleginops maclovinus</name>
    <name type="common">Patagonian blennie</name>
    <name type="synonym">Eleginus maclovinus</name>
    <dbReference type="NCBI Taxonomy" id="56733"/>
    <lineage>
        <taxon>Eukaryota</taxon>
        <taxon>Metazoa</taxon>
        <taxon>Chordata</taxon>
        <taxon>Craniata</taxon>
        <taxon>Vertebrata</taxon>
        <taxon>Euteleostomi</taxon>
        <taxon>Actinopterygii</taxon>
        <taxon>Neopterygii</taxon>
        <taxon>Teleostei</taxon>
        <taxon>Neoteleostei</taxon>
        <taxon>Acanthomorphata</taxon>
        <taxon>Eupercaria</taxon>
        <taxon>Perciformes</taxon>
        <taxon>Notothenioidei</taxon>
        <taxon>Eleginopidae</taxon>
        <taxon>Eleginops</taxon>
    </lineage>
</organism>
<gene>
    <name evidence="8" type="ORF">PBY51_003769</name>
</gene>
<sequence>MNGTRKLWYHLDCHREKEKQRAEASKKTASPVTTTTPEAKSFQLGGQDNLLMLETVEDPAQWNVTPVKTLNLPQISLLPSPNLADVELPQQESSEHTCKQCRRTFMSLKGLRSHERSHAAVAAIRKLDNLPTSVLKHSINKYVQFKAGTLRPFLCSICSYRTTVMGLWRSHFIKIHKDVILDSDESDKEEEESAQRTGKEPLSSSEELNYWPEIDEKPEITKKSLYLEPPDVQRQLNHYSLMAKTDGWSTTHKQEAIPDNSLFHCEFCNFNTEHRSSIRRHYVNRHGKKIFRCKDCEFFTGVKKTFEMHMERGHSTCESQPTHDKDLCCPFCLYQTKNKNNMIDHIILHREERVVPIEVRRSRLSRCLQGIVFRCHKCTFTSGSAENLHLHMTRHDDIKPYKCRLCYFDCTHLSDLEAHLRDKHQVLRNHELVGQVSLDQLQARVGKMTEQEQEPSSNLEHQSNESEDAETDEFLTGSNEGPHKTQAKELAENEEREEVELQSEAVVLFPAQPVPGDVEDNCTMFMQLKELETQGSSTNYATTQESHNEAPQEKAFGSTCMKADRNSTTKAAENIETEDVDNAPRETVLLGEKGGKSLAHQINAEAISPLCTVSPKCEQLNRSDKESLDVTLTNYKDPQVHKNIVEMRDPYGDMPVLEKEYHKEQMQPLGCYKAKDQSDHLQQKLDKKDDTITDEENRCEDEKHEQGDRRTKDALTVTEGDADILCPAATEEQPFTCQLCGRNLMNSSELQRHIIRHGI</sequence>
<name>A0AAN7XVQ6_ELEMC</name>
<evidence type="ECO:0000256" key="4">
    <source>
        <dbReference type="ARBA" id="ARBA00022833"/>
    </source>
</evidence>
<protein>
    <recommendedName>
        <fullName evidence="7">C2H2-type domain-containing protein</fullName>
    </recommendedName>
</protein>
<dbReference type="InterPro" id="IPR013087">
    <property type="entry name" value="Znf_C2H2_type"/>
</dbReference>
<evidence type="ECO:0000313" key="8">
    <source>
        <dbReference type="EMBL" id="KAK5870858.1"/>
    </source>
</evidence>
<dbReference type="InterPro" id="IPR036236">
    <property type="entry name" value="Znf_C2H2_sf"/>
</dbReference>
<evidence type="ECO:0000256" key="6">
    <source>
        <dbReference type="SAM" id="MobiDB-lite"/>
    </source>
</evidence>
<dbReference type="InterPro" id="IPR050688">
    <property type="entry name" value="Zinc_finger/UBP_domain"/>
</dbReference>
<dbReference type="GO" id="GO:0045944">
    <property type="term" value="P:positive regulation of transcription by RNA polymerase II"/>
    <property type="evidence" value="ECO:0007669"/>
    <property type="project" value="TreeGrafter"/>
</dbReference>
<dbReference type="Gene3D" id="3.30.160.60">
    <property type="entry name" value="Classic Zinc Finger"/>
    <property type="match status" value="3"/>
</dbReference>
<dbReference type="AlphaFoldDB" id="A0AAN7XVQ6"/>
<keyword evidence="9" id="KW-1185">Reference proteome</keyword>
<evidence type="ECO:0000256" key="1">
    <source>
        <dbReference type="ARBA" id="ARBA00022723"/>
    </source>
</evidence>
<feature type="compositionally biased region" description="Basic and acidic residues" evidence="6">
    <location>
        <begin position="481"/>
        <end position="493"/>
    </location>
</feature>
<evidence type="ECO:0000313" key="9">
    <source>
        <dbReference type="Proteomes" id="UP001346869"/>
    </source>
</evidence>
<evidence type="ECO:0000256" key="3">
    <source>
        <dbReference type="ARBA" id="ARBA00022771"/>
    </source>
</evidence>
<comment type="caution">
    <text evidence="8">The sequence shown here is derived from an EMBL/GenBank/DDBJ whole genome shotgun (WGS) entry which is preliminary data.</text>
</comment>
<feature type="compositionally biased region" description="Basic and acidic residues" evidence="6">
    <location>
        <begin position="700"/>
        <end position="713"/>
    </location>
</feature>
<feature type="domain" description="C2H2-type" evidence="7">
    <location>
        <begin position="96"/>
        <end position="123"/>
    </location>
</feature>
<evidence type="ECO:0000259" key="7">
    <source>
        <dbReference type="PROSITE" id="PS50157"/>
    </source>
</evidence>
<dbReference type="PANTHER" id="PTHR24403">
    <property type="entry name" value="ZINC FINGER PROTEIN"/>
    <property type="match status" value="1"/>
</dbReference>
<keyword evidence="4" id="KW-0862">Zinc</keyword>
<accession>A0AAN7XVQ6</accession>
<keyword evidence="2" id="KW-0677">Repeat</keyword>
<feature type="compositionally biased region" description="Polar residues" evidence="6">
    <location>
        <begin position="27"/>
        <end position="38"/>
    </location>
</feature>
<evidence type="ECO:0000256" key="2">
    <source>
        <dbReference type="ARBA" id="ARBA00022737"/>
    </source>
</evidence>
<evidence type="ECO:0000256" key="5">
    <source>
        <dbReference type="PROSITE-ProRule" id="PRU00042"/>
    </source>
</evidence>
<feature type="region of interest" description="Disordered" evidence="6">
    <location>
        <begin position="19"/>
        <end position="43"/>
    </location>
</feature>
<feature type="region of interest" description="Disordered" evidence="6">
    <location>
        <begin position="184"/>
        <end position="208"/>
    </location>
</feature>
<proteinExistence type="predicted"/>
<dbReference type="GO" id="GO:0005634">
    <property type="term" value="C:nucleus"/>
    <property type="evidence" value="ECO:0007669"/>
    <property type="project" value="TreeGrafter"/>
</dbReference>
<dbReference type="GO" id="GO:0008270">
    <property type="term" value="F:zinc ion binding"/>
    <property type="evidence" value="ECO:0007669"/>
    <property type="project" value="UniProtKB-KW"/>
</dbReference>
<feature type="domain" description="C2H2-type" evidence="7">
    <location>
        <begin position="735"/>
        <end position="759"/>
    </location>
</feature>
<keyword evidence="3 5" id="KW-0863">Zinc-finger</keyword>
<reference evidence="8 9" key="1">
    <citation type="journal article" date="2023" name="Genes (Basel)">
        <title>Chromosome-Level Genome Assembly and Circadian Gene Repertoire of the Patagonia Blennie Eleginops maclovinus-The Closest Ancestral Proxy of Antarctic Cryonotothenioids.</title>
        <authorList>
            <person name="Cheng C.C."/>
            <person name="Rivera-Colon A.G."/>
            <person name="Minhas B.F."/>
            <person name="Wilson L."/>
            <person name="Rayamajhi N."/>
            <person name="Vargas-Chacoff L."/>
            <person name="Catchen J.M."/>
        </authorList>
    </citation>
    <scope>NUCLEOTIDE SEQUENCE [LARGE SCALE GENOMIC DNA]</scope>
    <source>
        <strain evidence="8">JMC-PN-2008</strain>
    </source>
</reference>
<dbReference type="Pfam" id="PF00096">
    <property type="entry name" value="zf-C2H2"/>
    <property type="match status" value="1"/>
</dbReference>
<dbReference type="EMBL" id="JAUZQC010000005">
    <property type="protein sequence ID" value="KAK5870858.1"/>
    <property type="molecule type" value="Genomic_DNA"/>
</dbReference>
<dbReference type="Proteomes" id="UP001346869">
    <property type="component" value="Unassembled WGS sequence"/>
</dbReference>
<dbReference type="SUPFAM" id="SSF57667">
    <property type="entry name" value="beta-beta-alpha zinc fingers"/>
    <property type="match status" value="3"/>
</dbReference>
<feature type="region of interest" description="Disordered" evidence="6">
    <location>
        <begin position="675"/>
        <end position="714"/>
    </location>
</feature>
<dbReference type="FunFam" id="3.30.160.60:FF:000655">
    <property type="entry name" value="Zinc finger protein 462"/>
    <property type="match status" value="1"/>
</dbReference>
<keyword evidence="1" id="KW-0479">Metal-binding</keyword>
<dbReference type="SMART" id="SM00355">
    <property type="entry name" value="ZnF_C2H2"/>
    <property type="match status" value="8"/>
</dbReference>
<dbReference type="PROSITE" id="PS00028">
    <property type="entry name" value="ZINC_FINGER_C2H2_1"/>
    <property type="match status" value="3"/>
</dbReference>
<reference evidence="8 9" key="2">
    <citation type="journal article" date="2023" name="Mol. Biol. Evol.">
        <title>Genomics of Secondarily Temperate Adaptation in the Only Non-Antarctic Icefish.</title>
        <authorList>
            <person name="Rivera-Colon A.G."/>
            <person name="Rayamajhi N."/>
            <person name="Minhas B.F."/>
            <person name="Madrigal G."/>
            <person name="Bilyk K.T."/>
            <person name="Yoon V."/>
            <person name="Hune M."/>
            <person name="Gregory S."/>
            <person name="Cheng C.H.C."/>
            <person name="Catchen J.M."/>
        </authorList>
    </citation>
    <scope>NUCLEOTIDE SEQUENCE [LARGE SCALE GENOMIC DNA]</scope>
    <source>
        <strain evidence="8">JMC-PN-2008</strain>
    </source>
</reference>